<reference evidence="2 3" key="1">
    <citation type="submission" date="2016-03" db="EMBL/GenBank/DDBJ databases">
        <title>Draft genome sequence of Acetobacter malorum CECT 7742, a strain isolated from strawberry vinegar.</title>
        <authorList>
            <person name="Sainz F."/>
            <person name="Mas A."/>
            <person name="Torija M.J."/>
        </authorList>
    </citation>
    <scope>NUCLEOTIDE SEQUENCE [LARGE SCALE GENOMIC DNA]</scope>
    <source>
        <strain evidence="2 3">CECT 7742</strain>
    </source>
</reference>
<feature type="compositionally biased region" description="Basic and acidic residues" evidence="1">
    <location>
        <begin position="123"/>
        <end position="133"/>
    </location>
</feature>
<name>A0A177G7Z2_9PROT</name>
<dbReference type="PATRIC" id="fig|178901.16.peg.3567"/>
<gene>
    <name evidence="2" type="ORF">Amal_03344</name>
</gene>
<organism evidence="2 3">
    <name type="scientific">Acetobacter malorum</name>
    <dbReference type="NCBI Taxonomy" id="178901"/>
    <lineage>
        <taxon>Bacteria</taxon>
        <taxon>Pseudomonadati</taxon>
        <taxon>Pseudomonadota</taxon>
        <taxon>Alphaproteobacteria</taxon>
        <taxon>Acetobacterales</taxon>
        <taxon>Acetobacteraceae</taxon>
        <taxon>Acetobacter</taxon>
    </lineage>
</organism>
<dbReference type="EMBL" id="LVHD01000043">
    <property type="protein sequence ID" value="OAG75485.1"/>
    <property type="molecule type" value="Genomic_DNA"/>
</dbReference>
<dbReference type="AlphaFoldDB" id="A0A177G7Z2"/>
<dbReference type="Proteomes" id="UP000077349">
    <property type="component" value="Unassembled WGS sequence"/>
</dbReference>
<protein>
    <submittedName>
        <fullName evidence="2">Uncharacterized protein</fullName>
    </submittedName>
</protein>
<evidence type="ECO:0000256" key="1">
    <source>
        <dbReference type="SAM" id="MobiDB-lite"/>
    </source>
</evidence>
<evidence type="ECO:0000313" key="3">
    <source>
        <dbReference type="Proteomes" id="UP000077349"/>
    </source>
</evidence>
<accession>A0A177G7Z2</accession>
<feature type="region of interest" description="Disordered" evidence="1">
    <location>
        <begin position="102"/>
        <end position="153"/>
    </location>
</feature>
<sequence>MSARNKRTTISNSVPRRRRPVAEVFNEADLSVDQGSLIRWVRQNFDELDSQWQNGRVCWPLFMEVITNLGLKDTRGHSPSLGSVKKLWQRAKAERLAQKKFTSALAKRQHSQTAKNRPGRHSGKTEPQAERKASPQALLAPASQPSADMGIDDLFRAIDRHTLPMPGRRKRR</sequence>
<comment type="caution">
    <text evidence="2">The sequence shown here is derived from an EMBL/GenBank/DDBJ whole genome shotgun (WGS) entry which is preliminary data.</text>
</comment>
<proteinExistence type="predicted"/>
<evidence type="ECO:0000313" key="2">
    <source>
        <dbReference type="EMBL" id="OAG75485.1"/>
    </source>
</evidence>